<organism evidence="1 2">
    <name type="scientific">Helianthus annuus</name>
    <name type="common">Common sunflower</name>
    <dbReference type="NCBI Taxonomy" id="4232"/>
    <lineage>
        <taxon>Eukaryota</taxon>
        <taxon>Viridiplantae</taxon>
        <taxon>Streptophyta</taxon>
        <taxon>Embryophyta</taxon>
        <taxon>Tracheophyta</taxon>
        <taxon>Spermatophyta</taxon>
        <taxon>Magnoliopsida</taxon>
        <taxon>eudicotyledons</taxon>
        <taxon>Gunneridae</taxon>
        <taxon>Pentapetalae</taxon>
        <taxon>asterids</taxon>
        <taxon>campanulids</taxon>
        <taxon>Asterales</taxon>
        <taxon>Asteraceae</taxon>
        <taxon>Asteroideae</taxon>
        <taxon>Heliantheae alliance</taxon>
        <taxon>Heliantheae</taxon>
        <taxon>Helianthus</taxon>
    </lineage>
</organism>
<evidence type="ECO:0000313" key="1">
    <source>
        <dbReference type="EMBL" id="KAF5766043.1"/>
    </source>
</evidence>
<dbReference type="AlphaFoldDB" id="A0A9K3E4Q0"/>
<evidence type="ECO:0000313" key="2">
    <source>
        <dbReference type="Proteomes" id="UP000215914"/>
    </source>
</evidence>
<sequence>MNEFPCLMMIGCINPKSINPYVLCRFFTSIRLLIDLSIILCIFKSIWLSIDLSSII</sequence>
<reference evidence="1" key="1">
    <citation type="journal article" date="2017" name="Nature">
        <title>The sunflower genome provides insights into oil metabolism, flowering and Asterid evolution.</title>
        <authorList>
            <person name="Badouin H."/>
            <person name="Gouzy J."/>
            <person name="Grassa C.J."/>
            <person name="Murat F."/>
            <person name="Staton S.E."/>
            <person name="Cottret L."/>
            <person name="Lelandais-Briere C."/>
            <person name="Owens G.L."/>
            <person name="Carrere S."/>
            <person name="Mayjonade B."/>
            <person name="Legrand L."/>
            <person name="Gill N."/>
            <person name="Kane N.C."/>
            <person name="Bowers J.E."/>
            <person name="Hubner S."/>
            <person name="Bellec A."/>
            <person name="Berard A."/>
            <person name="Berges H."/>
            <person name="Blanchet N."/>
            <person name="Boniface M.C."/>
            <person name="Brunel D."/>
            <person name="Catrice O."/>
            <person name="Chaidir N."/>
            <person name="Claudel C."/>
            <person name="Donnadieu C."/>
            <person name="Faraut T."/>
            <person name="Fievet G."/>
            <person name="Helmstetter N."/>
            <person name="King M."/>
            <person name="Knapp S.J."/>
            <person name="Lai Z."/>
            <person name="Le Paslier M.C."/>
            <person name="Lippi Y."/>
            <person name="Lorenzon L."/>
            <person name="Mandel J.R."/>
            <person name="Marage G."/>
            <person name="Marchand G."/>
            <person name="Marquand E."/>
            <person name="Bret-Mestries E."/>
            <person name="Morien E."/>
            <person name="Nambeesan S."/>
            <person name="Nguyen T."/>
            <person name="Pegot-Espagnet P."/>
            <person name="Pouilly N."/>
            <person name="Raftis F."/>
            <person name="Sallet E."/>
            <person name="Schiex T."/>
            <person name="Thomas J."/>
            <person name="Vandecasteele C."/>
            <person name="Vares D."/>
            <person name="Vear F."/>
            <person name="Vautrin S."/>
            <person name="Crespi M."/>
            <person name="Mangin B."/>
            <person name="Burke J.M."/>
            <person name="Salse J."/>
            <person name="Munos S."/>
            <person name="Vincourt P."/>
            <person name="Rieseberg L.H."/>
            <person name="Langlade N.B."/>
        </authorList>
    </citation>
    <scope>NUCLEOTIDE SEQUENCE</scope>
    <source>
        <tissue evidence="1">Leaves</tissue>
    </source>
</reference>
<keyword evidence="2" id="KW-1185">Reference proteome</keyword>
<comment type="caution">
    <text evidence="1">The sequence shown here is derived from an EMBL/GenBank/DDBJ whole genome shotgun (WGS) entry which is preliminary data.</text>
</comment>
<gene>
    <name evidence="1" type="ORF">HanXRQr2_Chr15g0710711</name>
</gene>
<protein>
    <submittedName>
        <fullName evidence="1">Uncharacterized protein</fullName>
    </submittedName>
</protein>
<dbReference type="Gramene" id="mRNA:HanXRQr2_Chr15g0710711">
    <property type="protein sequence ID" value="CDS:HanXRQr2_Chr15g0710711.1"/>
    <property type="gene ID" value="HanXRQr2_Chr15g0710711"/>
</dbReference>
<name>A0A9K3E4Q0_HELAN</name>
<reference evidence="1" key="2">
    <citation type="submission" date="2020-06" db="EMBL/GenBank/DDBJ databases">
        <title>Helianthus annuus Genome sequencing and assembly Release 2.</title>
        <authorList>
            <person name="Gouzy J."/>
            <person name="Langlade N."/>
            <person name="Munos S."/>
        </authorList>
    </citation>
    <scope>NUCLEOTIDE SEQUENCE</scope>
    <source>
        <tissue evidence="1">Leaves</tissue>
    </source>
</reference>
<proteinExistence type="predicted"/>
<accession>A0A9K3E4Q0</accession>
<dbReference type="Proteomes" id="UP000215914">
    <property type="component" value="Unassembled WGS sequence"/>
</dbReference>
<dbReference type="EMBL" id="MNCJ02000330">
    <property type="protein sequence ID" value="KAF5766043.1"/>
    <property type="molecule type" value="Genomic_DNA"/>
</dbReference>